<dbReference type="AlphaFoldDB" id="A0A0K2V530"/>
<organism evidence="1">
    <name type="scientific">Lepeophtheirus salmonis</name>
    <name type="common">Salmon louse</name>
    <name type="synonym">Caligus salmonis</name>
    <dbReference type="NCBI Taxonomy" id="72036"/>
    <lineage>
        <taxon>Eukaryota</taxon>
        <taxon>Metazoa</taxon>
        <taxon>Ecdysozoa</taxon>
        <taxon>Arthropoda</taxon>
        <taxon>Crustacea</taxon>
        <taxon>Multicrustacea</taxon>
        <taxon>Hexanauplia</taxon>
        <taxon>Copepoda</taxon>
        <taxon>Siphonostomatoida</taxon>
        <taxon>Caligidae</taxon>
        <taxon>Lepeophtheirus</taxon>
    </lineage>
</organism>
<sequence>MSEQQTKRQRISDLLDAGIDVRKITDIVKCSRSLVFKLAKMKKNGEYICRKSGSGMHNLKRDTKFFLSLMKKLRGIPLSESGSLTYPIMHRIKNMNDSCT</sequence>
<protein>
    <submittedName>
        <fullName evidence="1">Uncharacterized protein</fullName>
    </submittedName>
</protein>
<reference evidence="1" key="1">
    <citation type="submission" date="2014-05" db="EMBL/GenBank/DDBJ databases">
        <authorList>
            <person name="Chronopoulou M."/>
        </authorList>
    </citation>
    <scope>NUCLEOTIDE SEQUENCE</scope>
    <source>
        <tissue evidence="1">Whole organism</tissue>
    </source>
</reference>
<proteinExistence type="predicted"/>
<evidence type="ECO:0000313" key="1">
    <source>
        <dbReference type="EMBL" id="CDW45599.1"/>
    </source>
</evidence>
<dbReference type="EMBL" id="HACA01028238">
    <property type="protein sequence ID" value="CDW45599.1"/>
    <property type="molecule type" value="Transcribed_RNA"/>
</dbReference>
<accession>A0A0K2V530</accession>
<name>A0A0K2V530_LEPSM</name>